<dbReference type="Proteomes" id="UP001146793">
    <property type="component" value="Unassembled WGS sequence"/>
</dbReference>
<comment type="caution">
    <text evidence="1">The sequence shown here is derived from an EMBL/GenBank/DDBJ whole genome shotgun (WGS) entry which is preliminary data.</text>
</comment>
<name>A0AAV8A3C5_9EUKA</name>
<proteinExistence type="predicted"/>
<dbReference type="AlphaFoldDB" id="A0AAV8A3C5"/>
<accession>A0AAV8A3C5</accession>
<dbReference type="EMBL" id="JANTQA010000019">
    <property type="protein sequence ID" value="KAJ3446739.1"/>
    <property type="molecule type" value="Genomic_DNA"/>
</dbReference>
<organism evidence="1 2">
    <name type="scientific">Anaeramoeba flamelloides</name>
    <dbReference type="NCBI Taxonomy" id="1746091"/>
    <lineage>
        <taxon>Eukaryota</taxon>
        <taxon>Metamonada</taxon>
        <taxon>Anaeramoebidae</taxon>
        <taxon>Anaeramoeba</taxon>
    </lineage>
</organism>
<evidence type="ECO:0000313" key="1">
    <source>
        <dbReference type="EMBL" id="KAJ3446739.1"/>
    </source>
</evidence>
<sequence length="135" mass="16153">MGNKQNTILETGSPQYKKGKYQKKHHLVLLSDQSNTLTNFLQLHLKEDNFEFHGFKLSVVSYLYSDLKYWGYEKNKLLMVIKENIIIFIADNAVKIFEEIDHNINTIYKHLHPNSQQKLMKRYENIFNMPQRVNY</sequence>
<protein>
    <submittedName>
        <fullName evidence="1">Uncharacterized protein</fullName>
    </submittedName>
</protein>
<evidence type="ECO:0000313" key="2">
    <source>
        <dbReference type="Proteomes" id="UP001146793"/>
    </source>
</evidence>
<gene>
    <name evidence="1" type="ORF">M0812_08068</name>
</gene>
<reference evidence="1" key="1">
    <citation type="submission" date="2022-08" db="EMBL/GenBank/DDBJ databases">
        <title>Novel sulphate-reducing endosymbionts in the free-living metamonad Anaeramoeba.</title>
        <authorList>
            <person name="Jerlstrom-Hultqvist J."/>
            <person name="Cepicka I."/>
            <person name="Gallot-Lavallee L."/>
            <person name="Salas-Leiva D."/>
            <person name="Curtis B.A."/>
            <person name="Zahonova K."/>
            <person name="Pipaliya S."/>
            <person name="Dacks J."/>
            <person name="Roger A.J."/>
        </authorList>
    </citation>
    <scope>NUCLEOTIDE SEQUENCE</scope>
    <source>
        <strain evidence="1">Busselton2</strain>
    </source>
</reference>